<evidence type="ECO:0000313" key="3">
    <source>
        <dbReference type="Proteomes" id="UP000198403"/>
    </source>
</evidence>
<dbReference type="AlphaFoldDB" id="A0A239B0P2"/>
<evidence type="ECO:0000256" key="1">
    <source>
        <dbReference type="SAM" id="Phobius"/>
    </source>
</evidence>
<dbReference type="EMBL" id="FZNO01000067">
    <property type="protein sequence ID" value="SNS00834.1"/>
    <property type="molecule type" value="Genomic_DNA"/>
</dbReference>
<feature type="transmembrane region" description="Helical" evidence="1">
    <location>
        <begin position="125"/>
        <end position="146"/>
    </location>
</feature>
<feature type="transmembrane region" description="Helical" evidence="1">
    <location>
        <begin position="95"/>
        <end position="119"/>
    </location>
</feature>
<proteinExistence type="predicted"/>
<accession>A0A239B0P2</accession>
<organism evidence="2 3">
    <name type="scientific">Blastococcus mobilis</name>
    <dbReference type="NCBI Taxonomy" id="1938746"/>
    <lineage>
        <taxon>Bacteria</taxon>
        <taxon>Bacillati</taxon>
        <taxon>Actinomycetota</taxon>
        <taxon>Actinomycetes</taxon>
        <taxon>Geodermatophilales</taxon>
        <taxon>Geodermatophilaceae</taxon>
        <taxon>Blastococcus</taxon>
    </lineage>
</organism>
<keyword evidence="1" id="KW-0812">Transmembrane</keyword>
<reference evidence="2 3" key="1">
    <citation type="submission" date="2017-06" db="EMBL/GenBank/DDBJ databases">
        <authorList>
            <person name="Kim H.J."/>
            <person name="Triplett B.A."/>
        </authorList>
    </citation>
    <scope>NUCLEOTIDE SEQUENCE [LARGE SCALE GENOMIC DNA]</scope>
    <source>
        <strain evidence="2 3">DSM 44272</strain>
    </source>
</reference>
<feature type="transmembrane region" description="Helical" evidence="1">
    <location>
        <begin position="21"/>
        <end position="41"/>
    </location>
</feature>
<keyword evidence="1" id="KW-1133">Transmembrane helix</keyword>
<protein>
    <submittedName>
        <fullName evidence="2">Uncharacterized protein</fullName>
    </submittedName>
</protein>
<gene>
    <name evidence="2" type="ORF">SAMN06272737_1672</name>
</gene>
<keyword evidence="1" id="KW-0472">Membrane</keyword>
<evidence type="ECO:0000313" key="2">
    <source>
        <dbReference type="EMBL" id="SNS00834.1"/>
    </source>
</evidence>
<dbReference type="Proteomes" id="UP000198403">
    <property type="component" value="Unassembled WGS sequence"/>
</dbReference>
<name>A0A239B0P2_9ACTN</name>
<keyword evidence="3" id="KW-1185">Reference proteome</keyword>
<dbReference type="OrthoDB" id="5644717at2"/>
<sequence>MRTTTAATTAGLGRAALLQRVTAGVVGGLAGGLVFGVMMQLMDMMGMVAQLVGSSSVAVGWVVHLAISAFFGAAFTVALAGLIHGLSRALPLGAVYGVVLWVIGPLLLMPAFLGMPLFVINDTTLLSLVGHVAFGLVLGLVAAAMLRRRPA</sequence>
<feature type="transmembrane region" description="Helical" evidence="1">
    <location>
        <begin position="61"/>
        <end position="83"/>
    </location>
</feature>